<gene>
    <name evidence="1" type="ORF">F2Q69_00043993</name>
</gene>
<evidence type="ECO:0000313" key="2">
    <source>
        <dbReference type="Proteomes" id="UP000712600"/>
    </source>
</evidence>
<dbReference type="EMBL" id="QGKX02001621">
    <property type="protein sequence ID" value="KAF3502153.1"/>
    <property type="molecule type" value="Genomic_DNA"/>
</dbReference>
<dbReference type="AlphaFoldDB" id="A0A8S9NM82"/>
<reference evidence="1" key="1">
    <citation type="submission" date="2019-12" db="EMBL/GenBank/DDBJ databases">
        <title>Genome sequencing and annotation of Brassica cretica.</title>
        <authorList>
            <person name="Studholme D.J."/>
            <person name="Sarris P."/>
        </authorList>
    </citation>
    <scope>NUCLEOTIDE SEQUENCE</scope>
    <source>
        <strain evidence="1">PFS-109/04</strain>
        <tissue evidence="1">Leaf</tissue>
    </source>
</reference>
<comment type="caution">
    <text evidence="1">The sequence shown here is derived from an EMBL/GenBank/DDBJ whole genome shotgun (WGS) entry which is preliminary data.</text>
</comment>
<evidence type="ECO:0000313" key="1">
    <source>
        <dbReference type="EMBL" id="KAF3502153.1"/>
    </source>
</evidence>
<name>A0A8S9NM82_BRACR</name>
<protein>
    <submittedName>
        <fullName evidence="1">Uncharacterized protein</fullName>
    </submittedName>
</protein>
<sequence>MGASRQLSSVRVTVSQVSLPLMVEALALGAALSSVQQLYLSKVWMRSDFQELSRTIIWNSIS</sequence>
<dbReference type="Proteomes" id="UP000712600">
    <property type="component" value="Unassembled WGS sequence"/>
</dbReference>
<accession>A0A8S9NM82</accession>
<organism evidence="1 2">
    <name type="scientific">Brassica cretica</name>
    <name type="common">Mustard</name>
    <dbReference type="NCBI Taxonomy" id="69181"/>
    <lineage>
        <taxon>Eukaryota</taxon>
        <taxon>Viridiplantae</taxon>
        <taxon>Streptophyta</taxon>
        <taxon>Embryophyta</taxon>
        <taxon>Tracheophyta</taxon>
        <taxon>Spermatophyta</taxon>
        <taxon>Magnoliopsida</taxon>
        <taxon>eudicotyledons</taxon>
        <taxon>Gunneridae</taxon>
        <taxon>Pentapetalae</taxon>
        <taxon>rosids</taxon>
        <taxon>malvids</taxon>
        <taxon>Brassicales</taxon>
        <taxon>Brassicaceae</taxon>
        <taxon>Brassiceae</taxon>
        <taxon>Brassica</taxon>
    </lineage>
</organism>
<proteinExistence type="predicted"/>